<organism evidence="1 2">
    <name type="scientific">Mya arenaria</name>
    <name type="common">Soft-shell clam</name>
    <dbReference type="NCBI Taxonomy" id="6604"/>
    <lineage>
        <taxon>Eukaryota</taxon>
        <taxon>Metazoa</taxon>
        <taxon>Spiralia</taxon>
        <taxon>Lophotrochozoa</taxon>
        <taxon>Mollusca</taxon>
        <taxon>Bivalvia</taxon>
        <taxon>Autobranchia</taxon>
        <taxon>Heteroconchia</taxon>
        <taxon>Euheterodonta</taxon>
        <taxon>Imparidentia</taxon>
        <taxon>Neoheterodontei</taxon>
        <taxon>Myida</taxon>
        <taxon>Myoidea</taxon>
        <taxon>Myidae</taxon>
        <taxon>Mya</taxon>
    </lineage>
</organism>
<evidence type="ECO:0000313" key="1">
    <source>
        <dbReference type="EMBL" id="WAR23337.1"/>
    </source>
</evidence>
<proteinExistence type="predicted"/>
<protein>
    <submittedName>
        <fullName evidence="1">PEX3-like protein</fullName>
    </submittedName>
</protein>
<dbReference type="EMBL" id="CP111024">
    <property type="protein sequence ID" value="WAR23337.1"/>
    <property type="molecule type" value="Genomic_DNA"/>
</dbReference>
<reference evidence="1" key="1">
    <citation type="submission" date="2022-11" db="EMBL/GenBank/DDBJ databases">
        <title>Centuries of genome instability and evolution in soft-shell clam transmissible cancer (bioRxiv).</title>
        <authorList>
            <person name="Hart S.F.M."/>
            <person name="Yonemitsu M.A."/>
            <person name="Giersch R.M."/>
            <person name="Beal B.F."/>
            <person name="Arriagada G."/>
            <person name="Davis B.W."/>
            <person name="Ostrander E.A."/>
            <person name="Goff S.P."/>
            <person name="Metzger M.J."/>
        </authorList>
    </citation>
    <scope>NUCLEOTIDE SEQUENCE</scope>
    <source>
        <strain evidence="1">MELC-2E11</strain>
        <tissue evidence="1">Siphon/mantle</tissue>
    </source>
</reference>
<dbReference type="Proteomes" id="UP001164746">
    <property type="component" value="Chromosome 13"/>
</dbReference>
<sequence length="273" mass="30892">MYLAWLVKLSYCNRNLCVGDWSDASWPGLELVPGQNFEIFTIKFNILVAIVDGYILTIGKLANVRDIAFFDIFLRPYFKLPDAGCGGIYITRLFGYVTWCRHRRMIMLQLTCCVPASTTGSSFSHTTYTELPLSLHDPPQRTCCTGTPFHPHPDVKIHSRSINASNIKREVSGSAQYREDHRTLEIKTSNIEDETYSKLLQETKDILESLHEVSVPVAKLIPYINSLLFKLGSDAPNPLVQELLLLEQTKTLAANIYEAFSQIEDTEDPQFAP</sequence>
<gene>
    <name evidence="1" type="ORF">MAR_037006</name>
</gene>
<evidence type="ECO:0000313" key="2">
    <source>
        <dbReference type="Proteomes" id="UP001164746"/>
    </source>
</evidence>
<name>A0ABY7FQM1_MYAAR</name>
<accession>A0ABY7FQM1</accession>
<keyword evidence="2" id="KW-1185">Reference proteome</keyword>